<proteinExistence type="predicted"/>
<reference evidence="2 3" key="1">
    <citation type="journal article" date="2023" name="Plants (Basel)">
        <title>Bridging the Gap: Combining Genomics and Transcriptomics Approaches to Understand Stylosanthes scabra, an Orphan Legume from the Brazilian Caatinga.</title>
        <authorList>
            <person name="Ferreira-Neto J.R.C."/>
            <person name="da Silva M.D."/>
            <person name="Binneck E."/>
            <person name="de Melo N.F."/>
            <person name="da Silva R.H."/>
            <person name="de Melo A.L.T.M."/>
            <person name="Pandolfi V."/>
            <person name="Bustamante F.O."/>
            <person name="Brasileiro-Vidal A.C."/>
            <person name="Benko-Iseppon A.M."/>
        </authorList>
    </citation>
    <scope>NUCLEOTIDE SEQUENCE [LARGE SCALE GENOMIC DNA]</scope>
    <source>
        <tissue evidence="2">Leaves</tissue>
    </source>
</reference>
<dbReference type="Proteomes" id="UP001341840">
    <property type="component" value="Unassembled WGS sequence"/>
</dbReference>
<gene>
    <name evidence="2" type="ORF">PIB30_005402</name>
</gene>
<name>A0ABU6X2R6_9FABA</name>
<keyword evidence="3" id="KW-1185">Reference proteome</keyword>
<evidence type="ECO:0000313" key="2">
    <source>
        <dbReference type="EMBL" id="MED6191922.1"/>
    </source>
</evidence>
<dbReference type="EMBL" id="JASCZI010211459">
    <property type="protein sequence ID" value="MED6191922.1"/>
    <property type="molecule type" value="Genomic_DNA"/>
</dbReference>
<evidence type="ECO:0000313" key="3">
    <source>
        <dbReference type="Proteomes" id="UP001341840"/>
    </source>
</evidence>
<organism evidence="2 3">
    <name type="scientific">Stylosanthes scabra</name>
    <dbReference type="NCBI Taxonomy" id="79078"/>
    <lineage>
        <taxon>Eukaryota</taxon>
        <taxon>Viridiplantae</taxon>
        <taxon>Streptophyta</taxon>
        <taxon>Embryophyta</taxon>
        <taxon>Tracheophyta</taxon>
        <taxon>Spermatophyta</taxon>
        <taxon>Magnoliopsida</taxon>
        <taxon>eudicotyledons</taxon>
        <taxon>Gunneridae</taxon>
        <taxon>Pentapetalae</taxon>
        <taxon>rosids</taxon>
        <taxon>fabids</taxon>
        <taxon>Fabales</taxon>
        <taxon>Fabaceae</taxon>
        <taxon>Papilionoideae</taxon>
        <taxon>50 kb inversion clade</taxon>
        <taxon>dalbergioids sensu lato</taxon>
        <taxon>Dalbergieae</taxon>
        <taxon>Pterocarpus clade</taxon>
        <taxon>Stylosanthes</taxon>
    </lineage>
</organism>
<accession>A0ABU6X2R6</accession>
<sequence>MQPSQIPDPFKVGQVRMPSPKRWAKDKITKIYPNKAAEKTEDCVGSPAQKNKEYSGDAAKGDGAEFEANVAGESERNETIATKPRRPLLDQMRTQQ</sequence>
<feature type="region of interest" description="Disordered" evidence="1">
    <location>
        <begin position="36"/>
        <end position="96"/>
    </location>
</feature>
<protein>
    <submittedName>
        <fullName evidence="2">Uncharacterized protein</fullName>
    </submittedName>
</protein>
<feature type="region of interest" description="Disordered" evidence="1">
    <location>
        <begin position="1"/>
        <end position="20"/>
    </location>
</feature>
<comment type="caution">
    <text evidence="2">The sequence shown here is derived from an EMBL/GenBank/DDBJ whole genome shotgun (WGS) entry which is preliminary data.</text>
</comment>
<evidence type="ECO:0000256" key="1">
    <source>
        <dbReference type="SAM" id="MobiDB-lite"/>
    </source>
</evidence>
<feature type="compositionally biased region" description="Basic and acidic residues" evidence="1">
    <location>
        <begin position="50"/>
        <end position="63"/>
    </location>
</feature>